<reference evidence="2 3" key="1">
    <citation type="submission" date="2018-04" db="EMBL/GenBank/DDBJ databases">
        <title>Pseudomonas sp. nov., isolated from mangrove soil.</title>
        <authorList>
            <person name="Chen C."/>
        </authorList>
    </citation>
    <scope>NUCLEOTIDE SEQUENCE [LARGE SCALE GENOMIC DNA]</scope>
    <source>
        <strain evidence="2 3">TC-11</strain>
    </source>
</reference>
<gene>
    <name evidence="2" type="ORF">DBO85_11765</name>
</gene>
<keyword evidence="1" id="KW-0472">Membrane</keyword>
<evidence type="ECO:0000256" key="1">
    <source>
        <dbReference type="SAM" id="Phobius"/>
    </source>
</evidence>
<accession>A0A2T5P8Y5</accession>
<dbReference type="AlphaFoldDB" id="A0A2T5P8Y5"/>
<proteinExistence type="predicted"/>
<protein>
    <recommendedName>
        <fullName evidence="4">Transmembrane protein</fullName>
    </recommendedName>
</protein>
<keyword evidence="1" id="KW-1133">Transmembrane helix</keyword>
<comment type="caution">
    <text evidence="2">The sequence shown here is derived from an EMBL/GenBank/DDBJ whole genome shotgun (WGS) entry which is preliminary data.</text>
</comment>
<evidence type="ECO:0000313" key="2">
    <source>
        <dbReference type="EMBL" id="PTU74198.1"/>
    </source>
</evidence>
<name>A0A2T5P8Y5_9PSED</name>
<dbReference type="OrthoDB" id="5405464at2"/>
<keyword evidence="1" id="KW-0812">Transmembrane</keyword>
<sequence>MAMIVYILYLVGFLIGLSALVGVILAHVNASNEQNPIIKSHFSYQIRTFWWGLLWVFIGLLTSIILVGYLVLLGWFIWTLVRCIKGLSALNRQEAIN</sequence>
<feature type="transmembrane region" description="Helical" evidence="1">
    <location>
        <begin position="6"/>
        <end position="28"/>
    </location>
</feature>
<dbReference type="EMBL" id="QASN01000019">
    <property type="protein sequence ID" value="PTU74198.1"/>
    <property type="molecule type" value="Genomic_DNA"/>
</dbReference>
<feature type="transmembrane region" description="Helical" evidence="1">
    <location>
        <begin position="49"/>
        <end position="78"/>
    </location>
</feature>
<keyword evidence="3" id="KW-1185">Reference proteome</keyword>
<evidence type="ECO:0000313" key="3">
    <source>
        <dbReference type="Proteomes" id="UP000244064"/>
    </source>
</evidence>
<organism evidence="2 3">
    <name type="scientific">Pseudomonas mangrovi</name>
    <dbReference type="NCBI Taxonomy" id="2161748"/>
    <lineage>
        <taxon>Bacteria</taxon>
        <taxon>Pseudomonadati</taxon>
        <taxon>Pseudomonadota</taxon>
        <taxon>Gammaproteobacteria</taxon>
        <taxon>Pseudomonadales</taxon>
        <taxon>Pseudomonadaceae</taxon>
        <taxon>Pseudomonas</taxon>
    </lineage>
</organism>
<dbReference type="Proteomes" id="UP000244064">
    <property type="component" value="Unassembled WGS sequence"/>
</dbReference>
<evidence type="ECO:0008006" key="4">
    <source>
        <dbReference type="Google" id="ProtNLM"/>
    </source>
</evidence>